<dbReference type="Proteomes" id="UP000001693">
    <property type="component" value="Chromosome"/>
</dbReference>
<dbReference type="InterPro" id="IPR008514">
    <property type="entry name" value="T6SS_Hcp"/>
</dbReference>
<organism evidence="1 2">
    <name type="scientific">Leptothrix cholodnii (strain ATCC 51168 / LMG 8142 / SP-6)</name>
    <name type="common">Leptothrix discophora (strain SP-6)</name>
    <dbReference type="NCBI Taxonomy" id="395495"/>
    <lineage>
        <taxon>Bacteria</taxon>
        <taxon>Pseudomonadati</taxon>
        <taxon>Pseudomonadota</taxon>
        <taxon>Betaproteobacteria</taxon>
        <taxon>Burkholderiales</taxon>
        <taxon>Sphaerotilaceae</taxon>
        <taxon>Leptothrix</taxon>
    </lineage>
</organism>
<dbReference type="SUPFAM" id="SSF141452">
    <property type="entry name" value="Hcp1-like"/>
    <property type="match status" value="1"/>
</dbReference>
<name>B1XXM1_LEPCP</name>
<dbReference type="PANTHER" id="PTHR36152:SF5">
    <property type="entry name" value="PROTEIN HCP1"/>
    <property type="match status" value="1"/>
</dbReference>
<dbReference type="HOGENOM" id="CLU_112762_0_3_4"/>
<reference evidence="1 2" key="1">
    <citation type="submission" date="2008-03" db="EMBL/GenBank/DDBJ databases">
        <title>Complete sequence of Leptothrix cholodnii SP-6.</title>
        <authorList>
            <consortium name="US DOE Joint Genome Institute"/>
            <person name="Copeland A."/>
            <person name="Lucas S."/>
            <person name="Lapidus A."/>
            <person name="Glavina del Rio T."/>
            <person name="Dalin E."/>
            <person name="Tice H."/>
            <person name="Bruce D."/>
            <person name="Goodwin L."/>
            <person name="Pitluck S."/>
            <person name="Chertkov O."/>
            <person name="Brettin T."/>
            <person name="Detter J.C."/>
            <person name="Han C."/>
            <person name="Kuske C.R."/>
            <person name="Schmutz J."/>
            <person name="Larimer F."/>
            <person name="Land M."/>
            <person name="Hauser L."/>
            <person name="Kyrpides N."/>
            <person name="Lykidis A."/>
            <person name="Emerson D."/>
            <person name="Richardson P."/>
        </authorList>
    </citation>
    <scope>NUCLEOTIDE SEQUENCE [LARGE SCALE GENOMIC DNA]</scope>
    <source>
        <strain evidence="2">ATCC 51168 / LMG 8142 / SP-6</strain>
    </source>
</reference>
<dbReference type="InterPro" id="IPR036624">
    <property type="entry name" value="Hcp1-lik_sf"/>
</dbReference>
<evidence type="ECO:0000313" key="1">
    <source>
        <dbReference type="EMBL" id="ACB36340.1"/>
    </source>
</evidence>
<accession>B1XXM1</accession>
<evidence type="ECO:0000313" key="2">
    <source>
        <dbReference type="Proteomes" id="UP000001693"/>
    </source>
</evidence>
<dbReference type="EMBL" id="CP001013">
    <property type="protein sequence ID" value="ACB36340.1"/>
    <property type="molecule type" value="Genomic_DNA"/>
</dbReference>
<dbReference type="STRING" id="395495.Lcho_4088"/>
<dbReference type="InterPro" id="IPR053165">
    <property type="entry name" value="HSI-I_assembly_Hcp1"/>
</dbReference>
<dbReference type="eggNOG" id="COG3157">
    <property type="taxonomic scope" value="Bacteria"/>
</dbReference>
<keyword evidence="2" id="KW-1185">Reference proteome</keyword>
<proteinExistence type="predicted"/>
<dbReference type="NCBIfam" id="TIGR03344">
    <property type="entry name" value="VI_effect_Hcp1"/>
    <property type="match status" value="1"/>
</dbReference>
<protein>
    <submittedName>
        <fullName evidence="1">Type VI secretion system effector, Hcp1 family</fullName>
    </submittedName>
</protein>
<gene>
    <name evidence="1" type="ordered locus">Lcho_4088</name>
</gene>
<dbReference type="OrthoDB" id="5066999at2"/>
<dbReference type="SMR" id="B1XXM1"/>
<sequence>MALADMFLRVEGGKQGLIKGEVVQPDHLNEIEVTGWSWGMDGSSTAFGQASARTSLQELVIHKRVDSASTALMSALRNNEVIKKAVLSVRKAGGGAAVEYFHITIEKARLVSHRVGSAGAPGAHAPLGAGAASGPELHEEVRFAFWKVQVEYRPQDPTGGGRGVSTFETEVQQA</sequence>
<dbReference type="KEGG" id="lch:Lcho_4088"/>
<dbReference type="Pfam" id="PF05638">
    <property type="entry name" value="T6SS_HCP"/>
    <property type="match status" value="1"/>
</dbReference>
<dbReference type="Gene3D" id="2.30.110.20">
    <property type="entry name" value="Hcp1-like"/>
    <property type="match status" value="1"/>
</dbReference>
<dbReference type="RefSeq" id="WP_012349083.1">
    <property type="nucleotide sequence ID" value="NC_010524.1"/>
</dbReference>
<dbReference type="AlphaFoldDB" id="B1XXM1"/>
<dbReference type="PANTHER" id="PTHR36152">
    <property type="entry name" value="CYTOPLASMIC PROTEIN-RELATED"/>
    <property type="match status" value="1"/>
</dbReference>